<feature type="region of interest" description="Disordered" evidence="1">
    <location>
        <begin position="258"/>
        <end position="298"/>
    </location>
</feature>
<evidence type="ECO:0000313" key="2">
    <source>
        <dbReference type="EMBL" id="TYB44533.1"/>
    </source>
</evidence>
<name>A0A5D0NJD9_9ACTN</name>
<feature type="compositionally biased region" description="Pro residues" evidence="1">
    <location>
        <begin position="134"/>
        <end position="150"/>
    </location>
</feature>
<feature type="compositionally biased region" description="Low complexity" evidence="1">
    <location>
        <begin position="617"/>
        <end position="626"/>
    </location>
</feature>
<protein>
    <submittedName>
        <fullName evidence="2">M23 family metallopeptidase</fullName>
    </submittedName>
</protein>
<evidence type="ECO:0000256" key="1">
    <source>
        <dbReference type="SAM" id="MobiDB-lite"/>
    </source>
</evidence>
<comment type="caution">
    <text evidence="2">The sequence shown here is derived from an EMBL/GenBank/DDBJ whole genome shotgun (WGS) entry which is preliminary data.</text>
</comment>
<dbReference type="EMBL" id="VSFG01000004">
    <property type="protein sequence ID" value="TYB44533.1"/>
    <property type="molecule type" value="Genomic_DNA"/>
</dbReference>
<dbReference type="Proteomes" id="UP000323380">
    <property type="component" value="Unassembled WGS sequence"/>
</dbReference>
<feature type="compositionally biased region" description="Basic and acidic residues" evidence="1">
    <location>
        <begin position="166"/>
        <end position="175"/>
    </location>
</feature>
<feature type="region of interest" description="Disordered" evidence="1">
    <location>
        <begin position="589"/>
        <end position="626"/>
    </location>
</feature>
<feature type="compositionally biased region" description="Basic and acidic residues" evidence="1">
    <location>
        <begin position="55"/>
        <end position="74"/>
    </location>
</feature>
<feature type="region of interest" description="Disordered" evidence="1">
    <location>
        <begin position="1"/>
        <end position="224"/>
    </location>
</feature>
<proteinExistence type="predicted"/>
<dbReference type="CDD" id="cd12797">
    <property type="entry name" value="M23_peptidase"/>
    <property type="match status" value="1"/>
</dbReference>
<sequence>MARRDFGHASRRNTHASPWAETPARPSSRPEPPRGPRSEEPQWPEGSWWSEQPDWSERGRRSARREPTRRDIKRHEQRGRGRQARDEDRPRTPWPGPAPGAGPGEPSDDRFGARNRPPSGGGAGTRRFDARTPQPQPPSPPTPPPAPPRARPAAAFDARAAGAGPRPDRSREFPQRGRSRRRPERWTQERRARSAQPAPGRPARRTAAARPGPKARPRRGRRPADRMGIGAIVLSTAVGLSLLGIAERALLDGAPVGDASGTVGSQRAIPPARRGGVPARPPRQSPRPGQNGTPATPAAPDLKVLAARVRELTLAQRGAAARQAYGAAPTAAPVVGATHTSADRTWVLGTTAIPVPDTSTANPEVAFYAARWTGREWQVGLSGARVFDGLLRTAPPGVMPAAETAALRRYAALTAQQATALVNGTRTGDRLMLPWKVGDSWSMTTADDTGSARPLGSLAFAGGDGRVLAAGAGRLYRFCADSAGRAMAVVIHPSGVATTYYHLRTGPKPGDGAAVRQGAPLGRTGTDRPCGGAAAPDADVAFGVRRALGPVPLDGARLGGWTFRERAKPLLGFAERGVLQVLPGALLANLGPVPPAEDDPPPAPPTPGAEPKGGAGPAADPAAGAN</sequence>
<dbReference type="InterPro" id="IPR011055">
    <property type="entry name" value="Dup_hybrid_motif"/>
</dbReference>
<organism evidence="2 3">
    <name type="scientific">Actinomadura chibensis</name>
    <dbReference type="NCBI Taxonomy" id="392828"/>
    <lineage>
        <taxon>Bacteria</taxon>
        <taxon>Bacillati</taxon>
        <taxon>Actinomycetota</taxon>
        <taxon>Actinomycetes</taxon>
        <taxon>Streptosporangiales</taxon>
        <taxon>Thermomonosporaceae</taxon>
        <taxon>Actinomadura</taxon>
    </lineage>
</organism>
<evidence type="ECO:0000313" key="3">
    <source>
        <dbReference type="Proteomes" id="UP000323380"/>
    </source>
</evidence>
<dbReference type="STRING" id="1220554.GCA_001552135_00562"/>
<accession>A0A5D0NJD9</accession>
<feature type="compositionally biased region" description="Basic and acidic residues" evidence="1">
    <location>
        <begin position="31"/>
        <end position="40"/>
    </location>
</feature>
<feature type="compositionally biased region" description="Low complexity" evidence="1">
    <location>
        <begin position="267"/>
        <end position="278"/>
    </location>
</feature>
<dbReference type="RefSeq" id="WP_067884946.1">
    <property type="nucleotide sequence ID" value="NZ_VSFG01000004.1"/>
</dbReference>
<keyword evidence="3" id="KW-1185">Reference proteome</keyword>
<dbReference type="Gene3D" id="2.70.70.10">
    <property type="entry name" value="Glucose Permease (Domain IIA)"/>
    <property type="match status" value="1"/>
</dbReference>
<gene>
    <name evidence="2" type="ORF">FXF69_20445</name>
</gene>
<dbReference type="AlphaFoldDB" id="A0A5D0NJD9"/>
<feature type="compositionally biased region" description="Low complexity" evidence="1">
    <location>
        <begin position="151"/>
        <end position="165"/>
    </location>
</feature>
<reference evidence="2 3" key="1">
    <citation type="submission" date="2019-08" db="EMBL/GenBank/DDBJ databases">
        <title>Actinomadura sp. nov. CYP1-5 isolated from mountain soil.</title>
        <authorList>
            <person name="Songsumanus A."/>
            <person name="Kuncharoen N."/>
            <person name="Kudo T."/>
            <person name="Yuki M."/>
            <person name="Igarashi Y."/>
            <person name="Tanasupawat S."/>
        </authorList>
    </citation>
    <scope>NUCLEOTIDE SEQUENCE [LARGE SCALE GENOMIC DNA]</scope>
    <source>
        <strain evidence="2 3">JCM 14158</strain>
    </source>
</reference>